<proteinExistence type="predicted"/>
<accession>A0AAF0I902</accession>
<name>A0AAF0I902_9CAUD</name>
<sequence length="43" mass="5014">MKSALIVFGVVSVIGLAAWYEVTLWQECRVDHSWFYCLRVLSH</sequence>
<keyword evidence="2" id="KW-1185">Reference proteome</keyword>
<dbReference type="Proteomes" id="UP001219920">
    <property type="component" value="Segment"/>
</dbReference>
<evidence type="ECO:0000313" key="2">
    <source>
        <dbReference type="Proteomes" id="UP001219920"/>
    </source>
</evidence>
<evidence type="ECO:0000313" key="1">
    <source>
        <dbReference type="EMBL" id="WEM05601.1"/>
    </source>
</evidence>
<reference evidence="1" key="1">
    <citation type="submission" date="2023-03" db="EMBL/GenBank/DDBJ databases">
        <title>A Pseudomonas lysogenic bacteriophage crossing the Antarctic and Arctic, representing a new genus of Autographiviridae.</title>
        <authorList>
            <person name="Liu Z."/>
        </authorList>
    </citation>
    <scope>NUCLEOTIDE SEQUENCE</scope>
</reference>
<organism evidence="1 2">
    <name type="scientific">Pseudomonas phage vB_PaeM-G11</name>
    <dbReference type="NCBI Taxonomy" id="3034915"/>
    <lineage>
        <taxon>Viruses</taxon>
        <taxon>Duplodnaviria</taxon>
        <taxon>Heunggongvirae</taxon>
        <taxon>Uroviricota</taxon>
        <taxon>Caudoviricetes</taxon>
        <taxon>Autographivirales</taxon>
        <taxon>Autotranscriptaviridae</taxon>
        <taxon>Studiervirinae</taxon>
        <taxon>Gundecimvirus</taxon>
        <taxon>Gundecimvirus MG11</taxon>
    </lineage>
</organism>
<dbReference type="EMBL" id="OQ622254">
    <property type="protein sequence ID" value="WEM05601.1"/>
    <property type="molecule type" value="Genomic_DNA"/>
</dbReference>
<protein>
    <submittedName>
        <fullName evidence="1">Uncharacterized protein</fullName>
    </submittedName>
</protein>